<protein>
    <submittedName>
        <fullName evidence="6">Universal stress protein</fullName>
    </submittedName>
</protein>
<organism evidence="6 7">
    <name type="scientific">Massilia eurypsychrophila</name>
    <dbReference type="NCBI Taxonomy" id="1485217"/>
    <lineage>
        <taxon>Bacteria</taxon>
        <taxon>Pseudomonadati</taxon>
        <taxon>Pseudomonadota</taxon>
        <taxon>Betaproteobacteria</taxon>
        <taxon>Burkholderiales</taxon>
        <taxon>Oxalobacteraceae</taxon>
        <taxon>Telluria group</taxon>
        <taxon>Massilia</taxon>
    </lineage>
</organism>
<keyword evidence="7" id="KW-1185">Reference proteome</keyword>
<dbReference type="Pfam" id="PF00582">
    <property type="entry name" value="Usp"/>
    <property type="match status" value="2"/>
</dbReference>
<evidence type="ECO:0000256" key="2">
    <source>
        <dbReference type="ARBA" id="ARBA00008791"/>
    </source>
</evidence>
<name>A0A2G8TGJ4_9BURK</name>
<dbReference type="Gene3D" id="3.40.50.12370">
    <property type="match status" value="1"/>
</dbReference>
<comment type="similarity">
    <text evidence="2">Belongs to the universal stress protein A family.</text>
</comment>
<evidence type="ECO:0000313" key="6">
    <source>
        <dbReference type="EMBL" id="PIL45069.1"/>
    </source>
</evidence>
<evidence type="ECO:0000256" key="1">
    <source>
        <dbReference type="ARBA" id="ARBA00004496"/>
    </source>
</evidence>
<dbReference type="RefSeq" id="WP_099788572.1">
    <property type="nucleotide sequence ID" value="NZ_JBHLYV010000032.1"/>
</dbReference>
<comment type="function">
    <text evidence="4">Required for resistance to DNA-damaging agents.</text>
</comment>
<proteinExistence type="inferred from homology"/>
<feature type="domain" description="UspA" evidence="5">
    <location>
        <begin position="4"/>
        <end position="140"/>
    </location>
</feature>
<feature type="domain" description="UspA" evidence="5">
    <location>
        <begin position="165"/>
        <end position="301"/>
    </location>
</feature>
<dbReference type="OrthoDB" id="239260at2"/>
<evidence type="ECO:0000256" key="4">
    <source>
        <dbReference type="ARBA" id="ARBA00037131"/>
    </source>
</evidence>
<dbReference type="PANTHER" id="PTHR47892:SF1">
    <property type="entry name" value="UNIVERSAL STRESS PROTEIN E"/>
    <property type="match status" value="1"/>
</dbReference>
<dbReference type="InterPro" id="IPR006016">
    <property type="entry name" value="UspA"/>
</dbReference>
<evidence type="ECO:0000256" key="3">
    <source>
        <dbReference type="ARBA" id="ARBA00022490"/>
    </source>
</evidence>
<sequence length="312" mass="34330">MSTFQKILFASQAVTDDVTALEEALATARRNQADLSALIVCPEFPAKQAKYRERYEASLVQHLDASILAARAATGISAEDVPVPIHVDSGSTPAVRIIQHVQRHGADLLIKEAEQDDADRGFKAVDMELLRKCPCPVWLSRPGFDRTDGVKVAVAIDPQGADREAEELSARLLRLARSVSDQFGCELQVVSCWDFPFEEYLRDNVWIEMSDEEILDTVLQTQRVHRTALDRAVKKSAIVGQLHVHHVRGQPDKALLQFVADHHIDLLVMGTVARTGIPGFVIGNTAENVFRKLDCALLAVKPAGFGPPLEAT</sequence>
<dbReference type="SUPFAM" id="SSF52402">
    <property type="entry name" value="Adenine nucleotide alpha hydrolases-like"/>
    <property type="match status" value="2"/>
</dbReference>
<dbReference type="Proteomes" id="UP000230390">
    <property type="component" value="Unassembled WGS sequence"/>
</dbReference>
<reference evidence="6 7" key="1">
    <citation type="submission" date="2017-10" db="EMBL/GenBank/DDBJ databases">
        <title>Massilia psychrophilum sp. nov., a novel purple-pigmented bacterium isolated from Tianshan glacier, Xinjiang Municipality, China.</title>
        <authorList>
            <person name="Wang H."/>
        </authorList>
    </citation>
    <scope>NUCLEOTIDE SEQUENCE [LARGE SCALE GENOMIC DNA]</scope>
    <source>
        <strain evidence="6 7">JCM 30074</strain>
    </source>
</reference>
<evidence type="ECO:0000313" key="7">
    <source>
        <dbReference type="Proteomes" id="UP000230390"/>
    </source>
</evidence>
<gene>
    <name evidence="6" type="ORF">CR105_11430</name>
</gene>
<keyword evidence="3" id="KW-0963">Cytoplasm</keyword>
<dbReference type="AlphaFoldDB" id="A0A2G8TGJ4"/>
<comment type="caution">
    <text evidence="6">The sequence shown here is derived from an EMBL/GenBank/DDBJ whole genome shotgun (WGS) entry which is preliminary data.</text>
</comment>
<dbReference type="GO" id="GO:0005737">
    <property type="term" value="C:cytoplasm"/>
    <property type="evidence" value="ECO:0007669"/>
    <property type="project" value="UniProtKB-SubCell"/>
</dbReference>
<comment type="subcellular location">
    <subcellularLocation>
        <location evidence="1">Cytoplasm</location>
    </subcellularLocation>
</comment>
<dbReference type="PANTHER" id="PTHR47892">
    <property type="entry name" value="UNIVERSAL STRESS PROTEIN E"/>
    <property type="match status" value="1"/>
</dbReference>
<accession>A0A2G8TGJ4</accession>
<dbReference type="EMBL" id="PDOC01000005">
    <property type="protein sequence ID" value="PIL45069.1"/>
    <property type="molecule type" value="Genomic_DNA"/>
</dbReference>
<evidence type="ECO:0000259" key="5">
    <source>
        <dbReference type="Pfam" id="PF00582"/>
    </source>
</evidence>